<evidence type="ECO:0000313" key="1">
    <source>
        <dbReference type="EMBL" id="EAY32012.1"/>
    </source>
</evidence>
<evidence type="ECO:0000313" key="2">
    <source>
        <dbReference type="Proteomes" id="UP000004095"/>
    </source>
</evidence>
<sequence>MLRSELAQNARKKALEKFSIEQQTSNYIDIYHQILQAKTFEYYP</sequence>
<dbReference type="AlphaFoldDB" id="A1ZCL0"/>
<protein>
    <submittedName>
        <fullName evidence="1">Uncharacterized protein</fullName>
    </submittedName>
</protein>
<keyword evidence="2" id="KW-1185">Reference proteome</keyword>
<comment type="caution">
    <text evidence="1">The sequence shown here is derived from an EMBL/GenBank/DDBJ whole genome shotgun (WGS) entry which is preliminary data.</text>
</comment>
<gene>
    <name evidence="1" type="ORF">M23134_02041</name>
</gene>
<dbReference type="SUPFAM" id="SSF53756">
    <property type="entry name" value="UDP-Glycosyltransferase/glycogen phosphorylase"/>
    <property type="match status" value="1"/>
</dbReference>
<dbReference type="EMBL" id="AAWS01000001">
    <property type="protein sequence ID" value="EAY32012.1"/>
    <property type="molecule type" value="Genomic_DNA"/>
</dbReference>
<proteinExistence type="predicted"/>
<accession>A1ZCL0</accession>
<name>A1ZCL0_MICM2</name>
<reference evidence="1 2" key="1">
    <citation type="submission" date="2007-01" db="EMBL/GenBank/DDBJ databases">
        <authorList>
            <person name="Haygood M."/>
            <person name="Podell S."/>
            <person name="Anderson C."/>
            <person name="Hopkinson B."/>
            <person name="Roe K."/>
            <person name="Barbeau K."/>
            <person name="Gaasterland T."/>
            <person name="Ferriera S."/>
            <person name="Johnson J."/>
            <person name="Kravitz S."/>
            <person name="Beeson K."/>
            <person name="Sutton G."/>
            <person name="Rogers Y.-H."/>
            <person name="Friedman R."/>
            <person name="Frazier M."/>
            <person name="Venter J.C."/>
        </authorList>
    </citation>
    <scope>NUCLEOTIDE SEQUENCE [LARGE SCALE GENOMIC DNA]</scope>
    <source>
        <strain evidence="1 2">ATCC 23134</strain>
    </source>
</reference>
<dbReference type="Proteomes" id="UP000004095">
    <property type="component" value="Unassembled WGS sequence"/>
</dbReference>
<organism evidence="1 2">
    <name type="scientific">Microscilla marina ATCC 23134</name>
    <dbReference type="NCBI Taxonomy" id="313606"/>
    <lineage>
        <taxon>Bacteria</taxon>
        <taxon>Pseudomonadati</taxon>
        <taxon>Bacteroidota</taxon>
        <taxon>Cytophagia</taxon>
        <taxon>Cytophagales</taxon>
        <taxon>Microscillaceae</taxon>
        <taxon>Microscilla</taxon>
    </lineage>
</organism>